<proteinExistence type="predicted"/>
<keyword evidence="3" id="KW-1185">Reference proteome</keyword>
<dbReference type="InterPro" id="IPR053159">
    <property type="entry name" value="Hybrid_Histidine_Kinase"/>
</dbReference>
<accession>A0ABD3R4D1</accession>
<protein>
    <recommendedName>
        <fullName evidence="1">Orc1-like AAA ATPase domain-containing protein</fullName>
    </recommendedName>
</protein>
<dbReference type="InterPro" id="IPR027417">
    <property type="entry name" value="P-loop_NTPase"/>
</dbReference>
<dbReference type="EMBL" id="JALLPB020000794">
    <property type="protein sequence ID" value="KAL3806506.1"/>
    <property type="molecule type" value="Genomic_DNA"/>
</dbReference>
<organism evidence="2 3">
    <name type="scientific">Cyclostephanos tholiformis</name>
    <dbReference type="NCBI Taxonomy" id="382380"/>
    <lineage>
        <taxon>Eukaryota</taxon>
        <taxon>Sar</taxon>
        <taxon>Stramenopiles</taxon>
        <taxon>Ochrophyta</taxon>
        <taxon>Bacillariophyta</taxon>
        <taxon>Coscinodiscophyceae</taxon>
        <taxon>Thalassiosirophycidae</taxon>
        <taxon>Stephanodiscales</taxon>
        <taxon>Stephanodiscaceae</taxon>
        <taxon>Cyclostephanos</taxon>
    </lineage>
</organism>
<dbReference type="Pfam" id="PF13191">
    <property type="entry name" value="AAA_16"/>
    <property type="match status" value="1"/>
</dbReference>
<feature type="domain" description="Orc1-like AAA ATPase" evidence="1">
    <location>
        <begin position="249"/>
        <end position="431"/>
    </location>
</feature>
<dbReference type="InterPro" id="IPR041664">
    <property type="entry name" value="AAA_16"/>
</dbReference>
<gene>
    <name evidence="2" type="ORF">ACHAXA_006682</name>
</gene>
<comment type="caution">
    <text evidence="2">The sequence shown here is derived from an EMBL/GenBank/DDBJ whole genome shotgun (WGS) entry which is preliminary data.</text>
</comment>
<evidence type="ECO:0000313" key="2">
    <source>
        <dbReference type="EMBL" id="KAL3806506.1"/>
    </source>
</evidence>
<name>A0ABD3R4D1_9STRA</name>
<dbReference type="AlphaFoldDB" id="A0ABD3R4D1"/>
<dbReference type="Gene3D" id="3.40.50.300">
    <property type="entry name" value="P-loop containing nucleotide triphosphate hydrolases"/>
    <property type="match status" value="1"/>
</dbReference>
<dbReference type="SUPFAM" id="SSF52540">
    <property type="entry name" value="P-loop containing nucleoside triphosphate hydrolases"/>
    <property type="match status" value="1"/>
</dbReference>
<evidence type="ECO:0000259" key="1">
    <source>
        <dbReference type="Pfam" id="PF13191"/>
    </source>
</evidence>
<dbReference type="PANTHER" id="PTHR43642">
    <property type="entry name" value="HYBRID SIGNAL TRANSDUCTION HISTIDINE KINASE G"/>
    <property type="match status" value="1"/>
</dbReference>
<dbReference type="Proteomes" id="UP001530377">
    <property type="component" value="Unassembled WGS sequence"/>
</dbReference>
<reference evidence="2 3" key="1">
    <citation type="submission" date="2024-10" db="EMBL/GenBank/DDBJ databases">
        <title>Updated reference genomes for cyclostephanoid diatoms.</title>
        <authorList>
            <person name="Roberts W.R."/>
            <person name="Alverson A.J."/>
        </authorList>
    </citation>
    <scope>NUCLEOTIDE SEQUENCE [LARGE SCALE GENOMIC DNA]</scope>
    <source>
        <strain evidence="2 3">AJA228-03</strain>
    </source>
</reference>
<dbReference type="PANTHER" id="PTHR43642:SF1">
    <property type="entry name" value="HYBRID SIGNAL TRANSDUCTION HISTIDINE KINASE G"/>
    <property type="match status" value="1"/>
</dbReference>
<evidence type="ECO:0000313" key="3">
    <source>
        <dbReference type="Proteomes" id="UP001530377"/>
    </source>
</evidence>
<sequence length="1220" mass="136648">MSKTAIAYGIAELLRQAARSYHNSGIPLASFDARCSIDNFAVRTKSPGRRSHPTWRDIDGVDMLSPRLSVNIVEPAFLQEENDGDQYDELGRYLEVEFPTLPETDGDAVFVGQSEENVRCHSFGVLLYELFLNSAPISAGEEPDDGVVSESASKNADASLEWTGKMIQLVDLRGCSNLSGGELPSSLLLVIQSLLDCGEDDRTDHAYDSLDAVISDLHLLLLDPSRFLFHHEPVYDDNGRMKLSFREHQLYGREHEVSLITEAFCRVSGGKSESLFIGGFSGSGKSRLVNALTARVDAVGGYVLTHKFDQMSQEKSMLDVIAIFNNLCLLIKEKSPQLDLLVLVSDLFQVFGSDWSTLARLLPNIKVIVPHLERSADDIEVIDNQMNVRSICFTLQRFLRVVSSATHPVMLFLDDLQWCGKEVLTVVESLLCDTIGPPCVFFVGTYRSNEVADDHEIFCLEKRLKSSGIPLTMLSLEGLNPSYLNTMVSDALCIFPRITEPLSDIIYQKTRGNPFFVLAFMRSLVDRGLLEYNFSTRRWIWDDDDVSKMDITENVLHLLLSKMSGMSPSIQSALKIAACFGMKIEEAFVKTLCADPEHSDIRDWLEQVVKEGFMVKCGTSEFKFVHDKYHYSIGLSLYSSTKGKVADDILFSIADQIKLGIGNLATESPALRIDIAKLYGLAGMRAAASLDHVASRSYLEHALSLLPTDHWKSNYEISLRYSHRLAESCYSCGDVEKAQCILQEMTSQCHSTDDKLPAHSLLARILLDRKSFMEAYTLCHEVLSQLGEDIPSSLEMHQIDEMVEATLQVVERISSRDLLNMKEADESLGISMHFFNIMASAAYMLVDEKLHFVVCRMIQLTMKNGLCKYSNLGFIQFAALLCNRKTAKKKGIAIASQIGKAAMSCCRERYHASDMVPQCQLVYYSIVASHTEPLNACAGMLQQGFDAGMSSGDVGTAFLNASISIMTAVLAGDRLPTLLERVDYYLKLTNTYQQETSKVFLSIFRSTISILIDKGESTNSSLHVIDVPIDTTNTSVLESILYFQRSIQAYWQGHNERCQYYIDMFLSVCCDVWRHQFIMFLNGLNSFHLMREKSSKHLRAITKRAIRVVKTAASRSIWNFNNKIHLLEAEQFSFENNNSEAHTSYAAAISSACSSGFVHEQGLACELAGYHYKKVGDFRSALCFFGQAKRCYTEWGSQMKLDNVTHQFDSLADRVTDDPL</sequence>